<evidence type="ECO:0000256" key="3">
    <source>
        <dbReference type="ARBA" id="ARBA00022475"/>
    </source>
</evidence>
<evidence type="ECO:0000256" key="4">
    <source>
        <dbReference type="ARBA" id="ARBA00022692"/>
    </source>
</evidence>
<dbReference type="GeneID" id="110238381"/>
<keyword evidence="24" id="KW-1185">Reference proteome</keyword>
<keyword evidence="10" id="KW-0325">Glycoprotein</keyword>
<dbReference type="Proteomes" id="UP000887567">
    <property type="component" value="Unplaced"/>
</dbReference>
<feature type="domain" description="Ionotropic glutamate receptor C-terminal" evidence="21">
    <location>
        <begin position="441"/>
        <end position="805"/>
    </location>
</feature>
<comment type="subcellular location">
    <subcellularLocation>
        <location evidence="1">Cell membrane</location>
        <topology evidence="1">Multi-pass membrane protein</topology>
    </subcellularLocation>
    <subcellularLocation>
        <location evidence="14">Postsynaptic cell membrane</location>
    </subcellularLocation>
</comment>
<evidence type="ECO:0000256" key="20">
    <source>
        <dbReference type="SAM" id="SignalP"/>
    </source>
</evidence>
<feature type="transmembrane region" description="Helical" evidence="19">
    <location>
        <begin position="640"/>
        <end position="664"/>
    </location>
</feature>
<keyword evidence="7" id="KW-0406">Ion transport</keyword>
<keyword evidence="2" id="KW-0813">Transport</keyword>
<dbReference type="Pfam" id="PF01094">
    <property type="entry name" value="ANF_receptor"/>
    <property type="match status" value="1"/>
</dbReference>
<dbReference type="Gene3D" id="3.40.50.2300">
    <property type="match status" value="2"/>
</dbReference>
<feature type="binding site" evidence="15">
    <location>
        <position position="694"/>
    </location>
    <ligand>
        <name>L-glutamate</name>
        <dbReference type="ChEBI" id="CHEBI:29985"/>
    </ligand>
</feature>
<evidence type="ECO:0000256" key="2">
    <source>
        <dbReference type="ARBA" id="ARBA00022448"/>
    </source>
</evidence>
<keyword evidence="13" id="KW-0407">Ion channel</keyword>
<dbReference type="Gene3D" id="3.40.190.10">
    <property type="entry name" value="Periplasmic binding protein-like II"/>
    <property type="match status" value="2"/>
</dbReference>
<dbReference type="FunFam" id="3.40.190.10:FF:000400">
    <property type="entry name" value="Predicted protein"/>
    <property type="match status" value="1"/>
</dbReference>
<keyword evidence="20" id="KW-0732">Signal</keyword>
<dbReference type="FunFam" id="3.40.190.10:FF:000024">
    <property type="entry name" value="Glutamate receptor, ionotropic, delta 1"/>
    <property type="match status" value="1"/>
</dbReference>
<dbReference type="PANTHER" id="PTHR18966">
    <property type="entry name" value="IONOTROPIC GLUTAMATE RECEPTOR"/>
    <property type="match status" value="1"/>
</dbReference>
<evidence type="ECO:0000313" key="24">
    <source>
        <dbReference type="Proteomes" id="UP000887567"/>
    </source>
</evidence>
<evidence type="ECO:0000256" key="13">
    <source>
        <dbReference type="ARBA" id="ARBA00023303"/>
    </source>
</evidence>
<keyword evidence="3" id="KW-1003">Cell membrane</keyword>
<keyword evidence="11" id="KW-0628">Postsynaptic cell membrane</keyword>
<feature type="disulfide bond" evidence="17">
    <location>
        <begin position="754"/>
        <end position="809"/>
    </location>
</feature>
<keyword evidence="17" id="KW-1015">Disulfide bond</keyword>
<keyword evidence="8 19" id="KW-0472">Membrane</keyword>
<feature type="binding site" evidence="15">
    <location>
        <position position="530"/>
    </location>
    <ligand>
        <name>L-glutamate</name>
        <dbReference type="ChEBI" id="CHEBI:29985"/>
    </ligand>
</feature>
<feature type="signal peptide" evidence="20">
    <location>
        <begin position="1"/>
        <end position="22"/>
    </location>
</feature>
<reference evidence="23" key="1">
    <citation type="submission" date="2022-11" db="UniProtKB">
        <authorList>
            <consortium name="EnsemblMetazoa"/>
        </authorList>
    </citation>
    <scope>IDENTIFICATION</scope>
</reference>
<evidence type="ECO:0000259" key="21">
    <source>
        <dbReference type="SMART" id="SM00079"/>
    </source>
</evidence>
<evidence type="ECO:0000256" key="12">
    <source>
        <dbReference type="ARBA" id="ARBA00023286"/>
    </source>
</evidence>
<evidence type="ECO:0000256" key="8">
    <source>
        <dbReference type="ARBA" id="ARBA00023136"/>
    </source>
</evidence>
<sequence length="927" mass="104499">MALGVCFIPVVWFSILLTCVQSSLKSKGDWQPIIGVLYHPHDEPLYESLRQTINRINKQNTLPVARLTTISFKTHSDKILGYDAAKKLKKSTFIFDLSFNNQYSYALAELLQTPMITLETMHDNIRNYFIFSLRPSEETVARATVDLVQYYMKFNAQVAILVDAKMSHLGARIFSIARYRNRIRPIMMPEANTKNEIETQRALSVLLRTNSRNVILVCKAEDTRQFIERAMRNGCVFSDSKWFVVDLELTGNISALAYRGLLGLRLYYNNQHKLKRDAEKSRNGRAKKISMASYAVLNDSLYAVSEAIRQTKQITFDNRGKDDCPIKGAMDDRGQSNFINSLMGVRFEGLTGPVEFDQKTRTRNVKIIDAVNVQIKAGFPPSFMYPIGYWKPNVDSPIGSVVLKTNDAVFWNGDYWEEIKCSFTSNSPSFMTNDFVRHHKPLIVTSIVDSPYMMLKKNHSGLTGNDRYEGFGVDMISKLAEKLKFKYEIKISTETSYGAPIGGEWKGLVGELVDQKADIALGPITITAEREEVIDFSKPFLDFRIAMILTKPEGENVNLFAFLLPFEEQLWLCVCAVVGTVTIIMYVLDRFSPYGYRAEAKDTGEGDGNEFSMSNSLWFATGSILQQGADTTPKAGSGRVLAAAFWLFTLILISTYTANLAAYFTAKNAKSTINSLEDLVSQDKVKYGVLNGGSLYTFFENSKVRTYKKMFARMKTLNTFVPSTKVGVNISRQGNFAYLTDQPSLDYYNQRKPCNTMLVKNLLDAKSYAIGLQRNSEWTNKISVTILELREEGEIEKIRLRWWDDRSECPASDAPNTAPSRLALHHLAGVFIILGGGAAISLALLLVENRCRDVLSGRRQTQTPETPRDDPDGRTRNPPTITLNGGPTLKPLNNTERRSRQDSPSNRRTSYDVRIPDVYAAAPESNL</sequence>
<dbReference type="GO" id="GO:0038023">
    <property type="term" value="F:signaling receptor activity"/>
    <property type="evidence" value="ECO:0007669"/>
    <property type="project" value="InterPro"/>
</dbReference>
<feature type="chain" id="PRO_5037225898" description="Glutamate receptor" evidence="20">
    <location>
        <begin position="23"/>
        <end position="927"/>
    </location>
</feature>
<dbReference type="FunFam" id="1.10.287.70:FF:000105">
    <property type="entry name" value="Eye-enriched kainate receptor, isoform A"/>
    <property type="match status" value="1"/>
</dbReference>
<organism evidence="23 24">
    <name type="scientific">Exaiptasia diaphana</name>
    <name type="common">Tropical sea anemone</name>
    <name type="synonym">Aiptasia pulchella</name>
    <dbReference type="NCBI Taxonomy" id="2652724"/>
    <lineage>
        <taxon>Eukaryota</taxon>
        <taxon>Metazoa</taxon>
        <taxon>Cnidaria</taxon>
        <taxon>Anthozoa</taxon>
        <taxon>Hexacorallia</taxon>
        <taxon>Actiniaria</taxon>
        <taxon>Aiptasiidae</taxon>
        <taxon>Exaiptasia</taxon>
    </lineage>
</organism>
<feature type="domain" description="Ionotropic glutamate receptor L-glutamate and glycine-binding" evidence="22">
    <location>
        <begin position="451"/>
        <end position="514"/>
    </location>
</feature>
<evidence type="ECO:0000256" key="17">
    <source>
        <dbReference type="PIRSR" id="PIRSR601508-3"/>
    </source>
</evidence>
<feature type="region of interest" description="Disordered" evidence="18">
    <location>
        <begin position="856"/>
        <end position="927"/>
    </location>
</feature>
<evidence type="ECO:0000256" key="1">
    <source>
        <dbReference type="ARBA" id="ARBA00004651"/>
    </source>
</evidence>
<feature type="binding site" evidence="15">
    <location>
        <position position="525"/>
    </location>
    <ligand>
        <name>L-glutamate</name>
        <dbReference type="ChEBI" id="CHEBI:29985"/>
    </ligand>
</feature>
<evidence type="ECO:0000256" key="14">
    <source>
        <dbReference type="ARBA" id="ARBA00034100"/>
    </source>
</evidence>
<dbReference type="SUPFAM" id="SSF81324">
    <property type="entry name" value="Voltage-gated potassium channels"/>
    <property type="match status" value="1"/>
</dbReference>
<dbReference type="AlphaFoldDB" id="A0A913X6H4"/>
<evidence type="ECO:0008006" key="25">
    <source>
        <dbReference type="Google" id="ProtNLM"/>
    </source>
</evidence>
<evidence type="ECO:0000256" key="5">
    <source>
        <dbReference type="ARBA" id="ARBA00022989"/>
    </source>
</evidence>
<dbReference type="GO" id="GO:0045211">
    <property type="term" value="C:postsynaptic membrane"/>
    <property type="evidence" value="ECO:0007669"/>
    <property type="project" value="UniProtKB-SubCell"/>
</dbReference>
<keyword evidence="6" id="KW-0770">Synapse</keyword>
<evidence type="ECO:0000256" key="10">
    <source>
        <dbReference type="ARBA" id="ARBA00023180"/>
    </source>
</evidence>
<feature type="binding site" evidence="15">
    <location>
        <position position="741"/>
    </location>
    <ligand>
        <name>L-glutamate</name>
        <dbReference type="ChEBI" id="CHEBI:29985"/>
    </ligand>
</feature>
<keyword evidence="4 19" id="KW-0812">Transmembrane</keyword>
<feature type="binding site" evidence="15">
    <location>
        <position position="523"/>
    </location>
    <ligand>
        <name>L-glutamate</name>
        <dbReference type="ChEBI" id="CHEBI:29985"/>
    </ligand>
</feature>
<feature type="site" description="Crucial to convey clamshell closure to channel opening" evidence="16">
    <location>
        <position position="673"/>
    </location>
</feature>
<dbReference type="InterPro" id="IPR015683">
    <property type="entry name" value="Ionotropic_Glu_rcpt"/>
</dbReference>
<feature type="compositionally biased region" description="Basic and acidic residues" evidence="18">
    <location>
        <begin position="866"/>
        <end position="875"/>
    </location>
</feature>
<keyword evidence="12" id="KW-1071">Ligand-gated ion channel</keyword>
<dbReference type="Pfam" id="PF00060">
    <property type="entry name" value="Lig_chan"/>
    <property type="match status" value="1"/>
</dbReference>
<accession>A0A913X6H4</accession>
<dbReference type="Gene3D" id="1.10.287.70">
    <property type="match status" value="1"/>
</dbReference>
<evidence type="ECO:0000256" key="11">
    <source>
        <dbReference type="ARBA" id="ARBA00023257"/>
    </source>
</evidence>
<keyword evidence="9" id="KW-0675">Receptor</keyword>
<dbReference type="InterPro" id="IPR001828">
    <property type="entry name" value="ANF_lig-bd_rcpt"/>
</dbReference>
<dbReference type="RefSeq" id="XP_020899710.1">
    <property type="nucleotide sequence ID" value="XM_021044051.2"/>
</dbReference>
<evidence type="ECO:0000256" key="19">
    <source>
        <dbReference type="SAM" id="Phobius"/>
    </source>
</evidence>
<dbReference type="GO" id="GO:0015276">
    <property type="term" value="F:ligand-gated monoatomic ion channel activity"/>
    <property type="evidence" value="ECO:0007669"/>
    <property type="project" value="InterPro"/>
</dbReference>
<dbReference type="InterPro" id="IPR019594">
    <property type="entry name" value="Glu/Gly-bd"/>
</dbReference>
<dbReference type="InterPro" id="IPR028082">
    <property type="entry name" value="Peripla_BP_I"/>
</dbReference>
<dbReference type="Pfam" id="PF10613">
    <property type="entry name" value="Lig_chan-Glu_bd"/>
    <property type="match status" value="1"/>
</dbReference>
<evidence type="ECO:0000256" key="18">
    <source>
        <dbReference type="SAM" id="MobiDB-lite"/>
    </source>
</evidence>
<evidence type="ECO:0000313" key="23">
    <source>
        <dbReference type="EnsemblMetazoa" id="XP_020899710.1"/>
    </source>
</evidence>
<dbReference type="SUPFAM" id="SSF53850">
    <property type="entry name" value="Periplasmic binding protein-like II"/>
    <property type="match status" value="1"/>
</dbReference>
<evidence type="ECO:0000256" key="9">
    <source>
        <dbReference type="ARBA" id="ARBA00023170"/>
    </source>
</evidence>
<evidence type="ECO:0000259" key="22">
    <source>
        <dbReference type="SMART" id="SM00918"/>
    </source>
</evidence>
<dbReference type="InterPro" id="IPR001508">
    <property type="entry name" value="Iono_Glu_rcpt_met"/>
</dbReference>
<dbReference type="OrthoDB" id="5984008at2759"/>
<evidence type="ECO:0000256" key="7">
    <source>
        <dbReference type="ARBA" id="ARBA00023065"/>
    </source>
</evidence>
<name>A0A913X6H4_EXADI</name>
<dbReference type="SMART" id="SM00079">
    <property type="entry name" value="PBPe"/>
    <property type="match status" value="1"/>
</dbReference>
<evidence type="ECO:0000256" key="15">
    <source>
        <dbReference type="PIRSR" id="PIRSR601508-1"/>
    </source>
</evidence>
<keyword evidence="5 19" id="KW-1133">Transmembrane helix</keyword>
<feature type="transmembrane region" description="Helical" evidence="19">
    <location>
        <begin position="569"/>
        <end position="588"/>
    </location>
</feature>
<proteinExistence type="predicted"/>
<protein>
    <recommendedName>
        <fullName evidence="25">Glutamate receptor</fullName>
    </recommendedName>
</protein>
<dbReference type="SMART" id="SM00918">
    <property type="entry name" value="Lig_chan-Glu_bd"/>
    <property type="match status" value="1"/>
</dbReference>
<evidence type="ECO:0000256" key="16">
    <source>
        <dbReference type="PIRSR" id="PIRSR601508-2"/>
    </source>
</evidence>
<dbReference type="PRINTS" id="PR00177">
    <property type="entry name" value="NMDARECEPTOR"/>
</dbReference>
<feature type="transmembrane region" description="Helical" evidence="19">
    <location>
        <begin position="823"/>
        <end position="847"/>
    </location>
</feature>
<dbReference type="EnsemblMetazoa" id="XM_021044051.2">
    <property type="protein sequence ID" value="XP_020899710.1"/>
    <property type="gene ID" value="LOC110238381"/>
</dbReference>
<dbReference type="KEGG" id="epa:110238381"/>
<dbReference type="InterPro" id="IPR001320">
    <property type="entry name" value="Iontro_rcpt_C"/>
</dbReference>
<dbReference type="SUPFAM" id="SSF53822">
    <property type="entry name" value="Periplasmic binding protein-like I"/>
    <property type="match status" value="1"/>
</dbReference>
<evidence type="ECO:0000256" key="6">
    <source>
        <dbReference type="ARBA" id="ARBA00023018"/>
    </source>
</evidence>